<feature type="transmembrane region" description="Helical" evidence="12">
    <location>
        <begin position="230"/>
        <end position="251"/>
    </location>
</feature>
<evidence type="ECO:0000256" key="8">
    <source>
        <dbReference type="ARBA" id="ARBA00023180"/>
    </source>
</evidence>
<gene>
    <name evidence="14" type="ORF">CPB84DRAFT_1841365</name>
</gene>
<dbReference type="Gene3D" id="1.20.58.1040">
    <property type="match status" value="1"/>
</dbReference>
<organism evidence="14 15">
    <name type="scientific">Gymnopilus junonius</name>
    <name type="common">Spectacular rustgill mushroom</name>
    <name type="synonym">Gymnopilus spectabilis subsp. junonius</name>
    <dbReference type="NCBI Taxonomy" id="109634"/>
    <lineage>
        <taxon>Eukaryota</taxon>
        <taxon>Fungi</taxon>
        <taxon>Dikarya</taxon>
        <taxon>Basidiomycota</taxon>
        <taxon>Agaricomycotina</taxon>
        <taxon>Agaricomycetes</taxon>
        <taxon>Agaricomycetidae</taxon>
        <taxon>Agaricales</taxon>
        <taxon>Agaricineae</taxon>
        <taxon>Hymenogastraceae</taxon>
        <taxon>Gymnopilus</taxon>
    </lineage>
</organism>
<evidence type="ECO:0000256" key="9">
    <source>
        <dbReference type="ARBA" id="ARBA00023288"/>
    </source>
</evidence>
<keyword evidence="4 10" id="KW-0336">GPI-anchor</keyword>
<keyword evidence="5" id="KW-0732">Signal</keyword>
<feature type="domain" description="X8" evidence="13">
    <location>
        <begin position="647"/>
        <end position="750"/>
    </location>
</feature>
<dbReference type="EC" id="2.4.1.-" evidence="10"/>
<comment type="subcellular location">
    <subcellularLocation>
        <location evidence="1">Cell envelope</location>
    </subcellularLocation>
    <subcellularLocation>
        <location evidence="10">Cell membrane</location>
        <topology evidence="10">Lipid-anchor</topology>
        <topology evidence="10">GPI-anchor</topology>
    </subcellularLocation>
    <subcellularLocation>
        <location evidence="2">Membrane</location>
        <topology evidence="2">Lipid-anchor</topology>
        <topology evidence="2">GPI-anchor</topology>
    </subcellularLocation>
</comment>
<sequence>MRRSRTRQHMRLRGELCVGLASILSLASMILLIFVHVGQINTSTIPRKISMVKVNMSDYSAAIQAAISSANPVFGLYTNNTSAPLQAKAGLRQFYDFGFYSYCAYVDANAGICGNETAGHRYTPYDVVTADMVQNFSILTSAIIPENTFRDSNYLGDLTQAGYWLILLATICTALALLTGIAKNHLTFFLSAIFSLLGAVLLLIGASLWTVAIKKSEVINTAVNPNNQQLLRITVSEGNGLIITWIAFVCLCASVVPYFVRAVALVPLVAALLAPTAHAISKITRSGRYLYDSSGTRFYIKGVAYQDQGVVVASPDNPFGEPTSFTDPLTSGSACQRDLPFLQQLGVNTIRVYSVNSSLNHDDCMNAFSGAGIYAIIDLALPLNGSIDRVSPSWSTNILAQYTQTIDAFSKYDNVLAFNVGNEVVVQNSTSVSPYVKAAARDVRSYLQSKSSSALVGYAAINGESEWRGDLANYLTCDPTGANSAASAIDIYGLNDYEWCGNSTFQASYAATTTAFSNYNVVAYFSEFGCPTTGPRPWTEVGALFGSQMNTVWSGGVAFSYFPAQSAQGSFGMVTISSDGSTVTTSDDFNNLKNEYGSVSFINSPSQSSAGASTYPSCPAESDVFAASTTLPPTPNLAACTCLENSLSCQFTPATSNFTAIVGELLDFGCSALGQVGGSCNDIGGNGTSGVYGRISDCDPSVKLSFVMSEFYEANKRQASACSFNGNGTVNPSAPSSASAANAVASSCVANPSAVFTPSSVPTSAGGSTGSGSSGSSSGKTSGSSAVFDGSSALLSMSFMTIVTVLGGIWTLA</sequence>
<evidence type="ECO:0000313" key="14">
    <source>
        <dbReference type="EMBL" id="KAF8912928.1"/>
    </source>
</evidence>
<evidence type="ECO:0000313" key="15">
    <source>
        <dbReference type="Proteomes" id="UP000724874"/>
    </source>
</evidence>
<comment type="function">
    <text evidence="10">Splits internally a 1,3-beta-glucan molecule and transfers the newly generated reducing end (the donor) to the non-reducing end of another 1,3-beta-glucan molecule (the acceptor) forming a 1,3-beta linkage, resulting in the elongation of 1,3-beta-glucan chains in the cell wall.</text>
</comment>
<dbReference type="OrthoDB" id="421038at2759"/>
<feature type="transmembrane region" description="Helical" evidence="12">
    <location>
        <begin position="161"/>
        <end position="181"/>
    </location>
</feature>
<dbReference type="PANTHER" id="PTHR31468">
    <property type="entry name" value="1,3-BETA-GLUCANOSYLTRANSFERASE GAS1"/>
    <property type="match status" value="1"/>
</dbReference>
<keyword evidence="15" id="KW-1185">Reference proteome</keyword>
<dbReference type="Pfam" id="PF06687">
    <property type="entry name" value="SUR7"/>
    <property type="match status" value="1"/>
</dbReference>
<evidence type="ECO:0000256" key="12">
    <source>
        <dbReference type="SAM" id="Phobius"/>
    </source>
</evidence>
<dbReference type="SMART" id="SM00768">
    <property type="entry name" value="X8"/>
    <property type="match status" value="1"/>
</dbReference>
<keyword evidence="10" id="KW-0808">Transferase</keyword>
<dbReference type="GO" id="GO:0098552">
    <property type="term" value="C:side of membrane"/>
    <property type="evidence" value="ECO:0007669"/>
    <property type="project" value="UniProtKB-KW"/>
</dbReference>
<feature type="transmembrane region" description="Helical" evidence="12">
    <location>
        <begin position="258"/>
        <end position="280"/>
    </location>
</feature>
<name>A0A9P5TV61_GYMJU</name>
<protein>
    <recommendedName>
        <fullName evidence="10">1,3-beta-glucanosyltransferase</fullName>
        <ecNumber evidence="10">2.4.1.-</ecNumber>
    </recommendedName>
</protein>
<comment type="caution">
    <text evidence="14">The sequence shown here is derived from an EMBL/GenBank/DDBJ whole genome shotgun (WGS) entry which is preliminary data.</text>
</comment>
<dbReference type="GO" id="GO:0005886">
    <property type="term" value="C:plasma membrane"/>
    <property type="evidence" value="ECO:0007669"/>
    <property type="project" value="UniProtKB-SubCell"/>
</dbReference>
<keyword evidence="9 10" id="KW-0449">Lipoprotein</keyword>
<evidence type="ECO:0000256" key="4">
    <source>
        <dbReference type="ARBA" id="ARBA00022622"/>
    </source>
</evidence>
<evidence type="ECO:0000256" key="5">
    <source>
        <dbReference type="ARBA" id="ARBA00022729"/>
    </source>
</evidence>
<dbReference type="InterPro" id="IPR009571">
    <property type="entry name" value="SUR7/Rim9-like_fungi"/>
</dbReference>
<comment type="similarity">
    <text evidence="3 10">Belongs to the glycosyl hydrolase 72 family.</text>
</comment>
<dbReference type="Proteomes" id="UP000724874">
    <property type="component" value="Unassembled WGS sequence"/>
</dbReference>
<dbReference type="GO" id="GO:0071970">
    <property type="term" value="P:fungal-type cell wall (1-&gt;3)-beta-D-glucan biosynthetic process"/>
    <property type="evidence" value="ECO:0007669"/>
    <property type="project" value="TreeGrafter"/>
</dbReference>
<evidence type="ECO:0000256" key="6">
    <source>
        <dbReference type="ARBA" id="ARBA00023136"/>
    </source>
</evidence>
<feature type="region of interest" description="Disordered" evidence="11">
    <location>
        <begin position="760"/>
        <end position="781"/>
    </location>
</feature>
<proteinExistence type="inferred from homology"/>
<dbReference type="SUPFAM" id="SSF51445">
    <property type="entry name" value="(Trans)glycosidases"/>
    <property type="match status" value="1"/>
</dbReference>
<evidence type="ECO:0000256" key="11">
    <source>
        <dbReference type="SAM" id="MobiDB-lite"/>
    </source>
</evidence>
<evidence type="ECO:0000256" key="3">
    <source>
        <dbReference type="ARBA" id="ARBA00007528"/>
    </source>
</evidence>
<keyword evidence="12" id="KW-1133">Transmembrane helix</keyword>
<accession>A0A9P5TV61</accession>
<dbReference type="Pfam" id="PF07983">
    <property type="entry name" value="X8"/>
    <property type="match status" value="1"/>
</dbReference>
<keyword evidence="8" id="KW-0325">Glycoprotein</keyword>
<dbReference type="PANTHER" id="PTHR31468:SF2">
    <property type="entry name" value="1,3-BETA-GLUCANOSYLTRANSFERASE GAS1"/>
    <property type="match status" value="1"/>
</dbReference>
<dbReference type="InterPro" id="IPR017853">
    <property type="entry name" value="GH"/>
</dbReference>
<evidence type="ECO:0000256" key="2">
    <source>
        <dbReference type="ARBA" id="ARBA00004589"/>
    </source>
</evidence>
<evidence type="ECO:0000259" key="13">
    <source>
        <dbReference type="SMART" id="SM00768"/>
    </source>
</evidence>
<dbReference type="GO" id="GO:0031505">
    <property type="term" value="P:fungal-type cell wall organization"/>
    <property type="evidence" value="ECO:0007669"/>
    <property type="project" value="TreeGrafter"/>
</dbReference>
<feature type="transmembrane region" description="Helical" evidence="12">
    <location>
        <begin position="12"/>
        <end position="37"/>
    </location>
</feature>
<dbReference type="Gene3D" id="3.20.20.80">
    <property type="entry name" value="Glycosidases"/>
    <property type="match status" value="1"/>
</dbReference>
<dbReference type="GO" id="GO:0042124">
    <property type="term" value="F:1,3-beta-glucanosyltransferase activity"/>
    <property type="evidence" value="ECO:0007669"/>
    <property type="project" value="TreeGrafter"/>
</dbReference>
<keyword evidence="7" id="KW-1015">Disulfide bond</keyword>
<dbReference type="InterPro" id="IPR004886">
    <property type="entry name" value="Glucanosyltransferase"/>
</dbReference>
<dbReference type="InterPro" id="IPR012946">
    <property type="entry name" value="X8"/>
</dbReference>
<evidence type="ECO:0000256" key="1">
    <source>
        <dbReference type="ARBA" id="ARBA00004196"/>
    </source>
</evidence>
<evidence type="ECO:0000256" key="7">
    <source>
        <dbReference type="ARBA" id="ARBA00023157"/>
    </source>
</evidence>
<feature type="transmembrane region" description="Helical" evidence="12">
    <location>
        <begin position="188"/>
        <end position="210"/>
    </location>
</feature>
<reference evidence="14" key="1">
    <citation type="submission" date="2020-11" db="EMBL/GenBank/DDBJ databases">
        <authorList>
            <consortium name="DOE Joint Genome Institute"/>
            <person name="Ahrendt S."/>
            <person name="Riley R."/>
            <person name="Andreopoulos W."/>
            <person name="LaButti K."/>
            <person name="Pangilinan J."/>
            <person name="Ruiz-duenas F.J."/>
            <person name="Barrasa J.M."/>
            <person name="Sanchez-Garcia M."/>
            <person name="Camarero S."/>
            <person name="Miyauchi S."/>
            <person name="Serrano A."/>
            <person name="Linde D."/>
            <person name="Babiker R."/>
            <person name="Drula E."/>
            <person name="Ayuso-Fernandez I."/>
            <person name="Pacheco R."/>
            <person name="Padilla G."/>
            <person name="Ferreira P."/>
            <person name="Barriuso J."/>
            <person name="Kellner H."/>
            <person name="Castanera R."/>
            <person name="Alfaro M."/>
            <person name="Ramirez L."/>
            <person name="Pisabarro A.G."/>
            <person name="Kuo A."/>
            <person name="Tritt A."/>
            <person name="Lipzen A."/>
            <person name="He G."/>
            <person name="Yan M."/>
            <person name="Ng V."/>
            <person name="Cullen D."/>
            <person name="Martin F."/>
            <person name="Rosso M.-N."/>
            <person name="Henrissat B."/>
            <person name="Hibbett D."/>
            <person name="Martinez A.T."/>
            <person name="Grigoriev I.V."/>
        </authorList>
    </citation>
    <scope>NUCLEOTIDE SEQUENCE</scope>
    <source>
        <strain evidence="14">AH 44721</strain>
    </source>
</reference>
<dbReference type="AlphaFoldDB" id="A0A9P5TV61"/>
<keyword evidence="12" id="KW-0812">Transmembrane</keyword>
<dbReference type="EMBL" id="JADNYJ010000002">
    <property type="protein sequence ID" value="KAF8912928.1"/>
    <property type="molecule type" value="Genomic_DNA"/>
</dbReference>
<evidence type="ECO:0000256" key="10">
    <source>
        <dbReference type="RuleBase" id="RU361209"/>
    </source>
</evidence>
<keyword evidence="6 10" id="KW-0472">Membrane</keyword>
<dbReference type="Pfam" id="PF03198">
    <property type="entry name" value="Glyco_hydro_72"/>
    <property type="match status" value="1"/>
</dbReference>